<evidence type="ECO:0000256" key="1">
    <source>
        <dbReference type="ARBA" id="ARBA00006987"/>
    </source>
</evidence>
<dbReference type="Gene3D" id="3.40.190.10">
    <property type="entry name" value="Periplasmic binding protein-like II"/>
    <property type="match status" value="1"/>
</dbReference>
<dbReference type="Pfam" id="PF03401">
    <property type="entry name" value="TctC"/>
    <property type="match status" value="1"/>
</dbReference>
<protein>
    <submittedName>
        <fullName evidence="2">Tripartite-type tricarboxylate transporter receptor subunit TctC</fullName>
    </submittedName>
</protein>
<dbReference type="PANTHER" id="PTHR42928:SF5">
    <property type="entry name" value="BLR1237 PROTEIN"/>
    <property type="match status" value="1"/>
</dbReference>
<comment type="caution">
    <text evidence="2">The sequence shown here is derived from an EMBL/GenBank/DDBJ whole genome shotgun (WGS) entry which is preliminary data.</text>
</comment>
<dbReference type="PIRSF" id="PIRSF017082">
    <property type="entry name" value="YflP"/>
    <property type="match status" value="1"/>
</dbReference>
<sequence length="340" mass="35953">MPYLASCQSASDDACQSDRRAFGVRLRTLACAVLSLTGLSVAAQDNMTRIIVPFAAGGPNDVVARIAARAMAEPLGTTIIVENKPGATGAIASQYVADSKPDGKTMLLASSSTMLSPLLLKHVKFNPLKDFIPIGVMATDDNILVVHPSVKASNVQELIALAKEKPNGLNYSTSGNGSSYHLGTELFNSLLNIKMTHVPYKGTAPAVADLLAGHVQVQFQAVSQATGNIASGRVRPLGIASLSRHPAYPQIPPLSEAANLPGFEFSTWMGIFVAANTPEPELAKLRAALTKAAAQPEVRKQLTDIGMRPVSMSPDEVMARIKGDIDKWGPFIKKNAISAD</sequence>
<dbReference type="InterPro" id="IPR042100">
    <property type="entry name" value="Bug_dom1"/>
</dbReference>
<evidence type="ECO:0000313" key="2">
    <source>
        <dbReference type="EMBL" id="MET4576822.1"/>
    </source>
</evidence>
<dbReference type="PANTHER" id="PTHR42928">
    <property type="entry name" value="TRICARBOXYLATE-BINDING PROTEIN"/>
    <property type="match status" value="1"/>
</dbReference>
<proteinExistence type="inferred from homology"/>
<organism evidence="2 3">
    <name type="scientific">Ottowia thiooxydans</name>
    <dbReference type="NCBI Taxonomy" id="219182"/>
    <lineage>
        <taxon>Bacteria</taxon>
        <taxon>Pseudomonadati</taxon>
        <taxon>Pseudomonadota</taxon>
        <taxon>Betaproteobacteria</taxon>
        <taxon>Burkholderiales</taxon>
        <taxon>Comamonadaceae</taxon>
        <taxon>Ottowia</taxon>
    </lineage>
</organism>
<gene>
    <name evidence="2" type="ORF">ABIE13_001931</name>
</gene>
<keyword evidence="3" id="KW-1185">Reference proteome</keyword>
<dbReference type="CDD" id="cd07012">
    <property type="entry name" value="PBP2_Bug_TTT"/>
    <property type="match status" value="1"/>
</dbReference>
<name>A0ABV2Q887_9BURK</name>
<dbReference type="SUPFAM" id="SSF53850">
    <property type="entry name" value="Periplasmic binding protein-like II"/>
    <property type="match status" value="1"/>
</dbReference>
<evidence type="ECO:0000313" key="3">
    <source>
        <dbReference type="Proteomes" id="UP001549320"/>
    </source>
</evidence>
<keyword evidence="2" id="KW-0675">Receptor</keyword>
<dbReference type="Proteomes" id="UP001549320">
    <property type="component" value="Unassembled WGS sequence"/>
</dbReference>
<accession>A0ABV2Q887</accession>
<reference evidence="2 3" key="1">
    <citation type="submission" date="2024-06" db="EMBL/GenBank/DDBJ databases">
        <title>Sorghum-associated microbial communities from plants grown in Nebraska, USA.</title>
        <authorList>
            <person name="Schachtman D."/>
        </authorList>
    </citation>
    <scope>NUCLEOTIDE SEQUENCE [LARGE SCALE GENOMIC DNA]</scope>
    <source>
        <strain evidence="2 3">2709</strain>
    </source>
</reference>
<dbReference type="EMBL" id="JBEPSH010000003">
    <property type="protein sequence ID" value="MET4576822.1"/>
    <property type="molecule type" value="Genomic_DNA"/>
</dbReference>
<comment type="similarity">
    <text evidence="1">Belongs to the UPF0065 (bug) family.</text>
</comment>
<dbReference type="InterPro" id="IPR005064">
    <property type="entry name" value="BUG"/>
</dbReference>
<dbReference type="Gene3D" id="3.40.190.150">
    <property type="entry name" value="Bordetella uptake gene, domain 1"/>
    <property type="match status" value="1"/>
</dbReference>